<evidence type="ECO:0000313" key="2">
    <source>
        <dbReference type="EMBL" id="VDD91941.1"/>
    </source>
</evidence>
<feature type="region of interest" description="Disordered" evidence="1">
    <location>
        <begin position="1"/>
        <end position="30"/>
    </location>
</feature>
<evidence type="ECO:0000313" key="4">
    <source>
        <dbReference type="WBParaSite" id="EVEC_0000717101-mRNA-1"/>
    </source>
</evidence>
<reference evidence="4" key="1">
    <citation type="submission" date="2017-02" db="UniProtKB">
        <authorList>
            <consortium name="WormBaseParasite"/>
        </authorList>
    </citation>
    <scope>IDENTIFICATION</scope>
</reference>
<dbReference type="OrthoDB" id="5858028at2759"/>
<protein>
    <submittedName>
        <fullName evidence="4">F-box domain-containing protein</fullName>
    </submittedName>
</protein>
<proteinExistence type="predicted"/>
<dbReference type="AlphaFoldDB" id="A0A0N4V9Q1"/>
<sequence>MMLSIKDDGSLYSACSSSSSSPVSSENNQRSSVSLDAPEICSGWRHWTRRYLSKINDLVLEVPMGNTEGITIQGSFMGSNEQALGCVEYIISRIDVLRNLSIKFCGSSVSMLNVVLDYLLQCVSDKVHLETVTISGRRGGLRTDRLSLLMAKCANTLKIAGFIGVSELEGALSSRARFNLEKLSLTNHDLLNEMEGINGLAGEMREAFVRICSGNPEIFVKHLSVLTVNGFNPAVDPYNHFLRHADVCTLNISLHSGDLLDPSDVTPARVLPSVRSFAIESFQNRLRLPVSFRSLFPSLMEIYVNSLEIPLKGLEQAFAYAAEWLSMYTDKKLNGVLSTEVHYEYDPASSDKIRCHLDDIERCGGKLQLLTTDTFCRCAAQFIVSNADCSFQFKIHCTSDIWVLADLLDFEFSSVRSVA</sequence>
<organism evidence="4">
    <name type="scientific">Enterobius vermicularis</name>
    <name type="common">Human pinworm</name>
    <dbReference type="NCBI Taxonomy" id="51028"/>
    <lineage>
        <taxon>Eukaryota</taxon>
        <taxon>Metazoa</taxon>
        <taxon>Ecdysozoa</taxon>
        <taxon>Nematoda</taxon>
        <taxon>Chromadorea</taxon>
        <taxon>Rhabditida</taxon>
        <taxon>Spirurina</taxon>
        <taxon>Oxyuridomorpha</taxon>
        <taxon>Oxyuroidea</taxon>
        <taxon>Oxyuridae</taxon>
        <taxon>Enterobius</taxon>
    </lineage>
</organism>
<reference evidence="2 3" key="2">
    <citation type="submission" date="2018-10" db="EMBL/GenBank/DDBJ databases">
        <authorList>
            <consortium name="Pathogen Informatics"/>
        </authorList>
    </citation>
    <scope>NUCLEOTIDE SEQUENCE [LARGE SCALE GENOMIC DNA]</scope>
</reference>
<name>A0A0N4V9Q1_ENTVE</name>
<evidence type="ECO:0000256" key="1">
    <source>
        <dbReference type="SAM" id="MobiDB-lite"/>
    </source>
</evidence>
<keyword evidence="3" id="KW-1185">Reference proteome</keyword>
<gene>
    <name evidence="2" type="ORF">EVEC_LOCUS6692</name>
</gene>
<evidence type="ECO:0000313" key="3">
    <source>
        <dbReference type="Proteomes" id="UP000274131"/>
    </source>
</evidence>
<accession>A0A0N4V9Q1</accession>
<dbReference type="EMBL" id="UXUI01008611">
    <property type="protein sequence ID" value="VDD91941.1"/>
    <property type="molecule type" value="Genomic_DNA"/>
</dbReference>
<dbReference type="Proteomes" id="UP000274131">
    <property type="component" value="Unassembled WGS sequence"/>
</dbReference>
<dbReference type="WBParaSite" id="EVEC_0000717101-mRNA-1">
    <property type="protein sequence ID" value="EVEC_0000717101-mRNA-1"/>
    <property type="gene ID" value="EVEC_0000717101"/>
</dbReference>
<feature type="compositionally biased region" description="Low complexity" evidence="1">
    <location>
        <begin position="10"/>
        <end position="30"/>
    </location>
</feature>
<dbReference type="STRING" id="51028.A0A0N4V9Q1"/>